<gene>
    <name evidence="5" type="ORF">M0G41_14545</name>
</gene>
<feature type="region of interest" description="Disordered" evidence="3">
    <location>
        <begin position="1"/>
        <end position="29"/>
    </location>
</feature>
<keyword evidence="2" id="KW-0274">FAD</keyword>
<dbReference type="InterPro" id="IPR036318">
    <property type="entry name" value="FAD-bd_PCMH-like_sf"/>
</dbReference>
<dbReference type="EMBL" id="JALNMH010000012">
    <property type="protein sequence ID" value="MCK7594886.1"/>
    <property type="molecule type" value="Genomic_DNA"/>
</dbReference>
<evidence type="ECO:0000313" key="5">
    <source>
        <dbReference type="EMBL" id="MCK7594886.1"/>
    </source>
</evidence>
<comment type="caution">
    <text evidence="5">The sequence shown here is derived from an EMBL/GenBank/DDBJ whole genome shotgun (WGS) entry which is preliminary data.</text>
</comment>
<proteinExistence type="predicted"/>
<dbReference type="Proteomes" id="UP001431449">
    <property type="component" value="Unassembled WGS sequence"/>
</dbReference>
<protein>
    <submittedName>
        <fullName evidence="5">FAD-binding oxidoreductase</fullName>
    </submittedName>
</protein>
<dbReference type="RefSeq" id="WP_248210565.1">
    <property type="nucleotide sequence ID" value="NZ_JALNMH010000012.1"/>
</dbReference>
<accession>A0ABT0GK19</accession>
<dbReference type="SUPFAM" id="SSF55103">
    <property type="entry name" value="FAD-linked oxidases, C-terminal domain"/>
    <property type="match status" value="1"/>
</dbReference>
<reference evidence="5" key="1">
    <citation type="submission" date="2022-04" db="EMBL/GenBank/DDBJ databases">
        <title>Lysobacter sp. CAU 1642 isolated from sea sand.</title>
        <authorList>
            <person name="Kim W."/>
        </authorList>
    </citation>
    <scope>NUCLEOTIDE SEQUENCE</scope>
    <source>
        <strain evidence="5">CAU 1642</strain>
    </source>
</reference>
<organism evidence="5 6">
    <name type="scientific">Pseudomarimonas salicorniae</name>
    <dbReference type="NCBI Taxonomy" id="2933270"/>
    <lineage>
        <taxon>Bacteria</taxon>
        <taxon>Pseudomonadati</taxon>
        <taxon>Pseudomonadota</taxon>
        <taxon>Gammaproteobacteria</taxon>
        <taxon>Lysobacterales</taxon>
        <taxon>Lysobacteraceae</taxon>
        <taxon>Pseudomarimonas</taxon>
    </lineage>
</organism>
<dbReference type="SUPFAM" id="SSF56176">
    <property type="entry name" value="FAD-binding/transporter-associated domain-like"/>
    <property type="match status" value="1"/>
</dbReference>
<sequence length="505" mass="55584">MHAQHALAPPPAPVRVLQRGAPPGAAGSLVDARNRYRNDIHSRLNPTRHARVFLPEGPEEVAELLVEARSAGKSVACAGAQHAMGGQQFLEDGWLLDTRRMAGVLDFDADRGLVQVAAGTRWPALQRFLAARRDGAGRGWSIAQKQTGADDFSLGGSLASNIHGRGLDRPPLVDDIERFTLVLPQGCALEVDRQREPELFSLAVGGYGLFGVVSDLTLRLRPRQLLQRSVRLLRRDGLAEAFESARREGARFGDFQFAIDPRSADFMDLGILACYLPTEGELQDAGAGATLSASDWQELLRLAHVDKSEAFRRYSGFYLSTHGQRYASDDHQFGVYLDGYHSAIDAGLGHRGSEVITELYVPPNEIGRFLGALACLCRESGMDVVYGTVRQIRRDAETLLSWARDDRACVVLNLHVRHDQEGMLRMHRDLRQLYDLALGFGGSFYLSYGLHASAAQLRAAYPDVDRFVAAKRRLDPGEVLSSSWFERLSRILGSRAARGDLDGQA</sequence>
<name>A0ABT0GK19_9GAMM</name>
<evidence type="ECO:0000313" key="6">
    <source>
        <dbReference type="Proteomes" id="UP001431449"/>
    </source>
</evidence>
<dbReference type="InterPro" id="IPR016169">
    <property type="entry name" value="FAD-bd_PCMH_sub2"/>
</dbReference>
<feature type="domain" description="FAD-binding PCMH-type" evidence="4">
    <location>
        <begin position="44"/>
        <end position="223"/>
    </location>
</feature>
<dbReference type="Gene3D" id="3.30.465.10">
    <property type="match status" value="1"/>
</dbReference>
<evidence type="ECO:0000256" key="1">
    <source>
        <dbReference type="ARBA" id="ARBA00022630"/>
    </source>
</evidence>
<dbReference type="InterPro" id="IPR006094">
    <property type="entry name" value="Oxid_FAD_bind_N"/>
</dbReference>
<dbReference type="PANTHER" id="PTHR43762">
    <property type="entry name" value="L-GULONOLACTONE OXIDASE"/>
    <property type="match status" value="1"/>
</dbReference>
<evidence type="ECO:0000259" key="4">
    <source>
        <dbReference type="PROSITE" id="PS51387"/>
    </source>
</evidence>
<dbReference type="PROSITE" id="PS51387">
    <property type="entry name" value="FAD_PCMH"/>
    <property type="match status" value="1"/>
</dbReference>
<dbReference type="InterPro" id="IPR016164">
    <property type="entry name" value="FAD-linked_Oxase-like_C"/>
</dbReference>
<dbReference type="InterPro" id="IPR010031">
    <property type="entry name" value="FAD_lactone_oxidase-like"/>
</dbReference>
<keyword evidence="6" id="KW-1185">Reference proteome</keyword>
<evidence type="ECO:0000256" key="3">
    <source>
        <dbReference type="SAM" id="MobiDB-lite"/>
    </source>
</evidence>
<keyword evidence="1" id="KW-0285">Flavoprotein</keyword>
<evidence type="ECO:0000256" key="2">
    <source>
        <dbReference type="ARBA" id="ARBA00022827"/>
    </source>
</evidence>
<dbReference type="Pfam" id="PF01565">
    <property type="entry name" value="FAD_binding_4"/>
    <property type="match status" value="1"/>
</dbReference>
<dbReference type="PANTHER" id="PTHR43762:SF1">
    <property type="entry name" value="D-ARABINONO-1,4-LACTONE OXIDASE"/>
    <property type="match status" value="1"/>
</dbReference>
<dbReference type="InterPro" id="IPR016166">
    <property type="entry name" value="FAD-bd_PCMH"/>
</dbReference>